<sequence>MGPTPRRSIHAPWMASVGQAPKLKPTKPNHDLPEQLVDPPTVHGWWFMDHHCVTVQNGQVEGPNVGVPFMCNVSWVGRPNVGGPLKYNNEM</sequence>
<proteinExistence type="predicted"/>
<dbReference type="AlphaFoldDB" id="M1DJE7"/>
<keyword evidence="3" id="KW-1185">Reference proteome</keyword>
<organism evidence="2 3">
    <name type="scientific">Solanum tuberosum</name>
    <name type="common">Potato</name>
    <dbReference type="NCBI Taxonomy" id="4113"/>
    <lineage>
        <taxon>Eukaryota</taxon>
        <taxon>Viridiplantae</taxon>
        <taxon>Streptophyta</taxon>
        <taxon>Embryophyta</taxon>
        <taxon>Tracheophyta</taxon>
        <taxon>Spermatophyta</taxon>
        <taxon>Magnoliopsida</taxon>
        <taxon>eudicotyledons</taxon>
        <taxon>Gunneridae</taxon>
        <taxon>Pentapetalae</taxon>
        <taxon>asterids</taxon>
        <taxon>lamiids</taxon>
        <taxon>Solanales</taxon>
        <taxon>Solanaceae</taxon>
        <taxon>Solanoideae</taxon>
        <taxon>Solaneae</taxon>
        <taxon>Solanum</taxon>
    </lineage>
</organism>
<name>M1DJE7_SOLTU</name>
<reference evidence="3" key="1">
    <citation type="journal article" date="2011" name="Nature">
        <title>Genome sequence and analysis of the tuber crop potato.</title>
        <authorList>
            <consortium name="The Potato Genome Sequencing Consortium"/>
        </authorList>
    </citation>
    <scope>NUCLEOTIDE SEQUENCE [LARGE SCALE GENOMIC DNA]</scope>
    <source>
        <strain evidence="3">cv. DM1-3 516 R44</strain>
    </source>
</reference>
<reference evidence="2" key="2">
    <citation type="submission" date="2015-06" db="UniProtKB">
        <authorList>
            <consortium name="EnsemblPlants"/>
        </authorList>
    </citation>
    <scope>IDENTIFICATION</scope>
    <source>
        <strain evidence="2">DM1-3 516 R44</strain>
    </source>
</reference>
<feature type="region of interest" description="Disordered" evidence="1">
    <location>
        <begin position="1"/>
        <end position="36"/>
    </location>
</feature>
<evidence type="ECO:0000256" key="1">
    <source>
        <dbReference type="SAM" id="MobiDB-lite"/>
    </source>
</evidence>
<protein>
    <submittedName>
        <fullName evidence="2">Uncharacterized protein</fullName>
    </submittedName>
</protein>
<dbReference type="EnsemblPlants" id="PGSC0003DMT400090010">
    <property type="protein sequence ID" value="PGSC0003DMT400090010"/>
    <property type="gene ID" value="PGSC0003DMG400039581"/>
</dbReference>
<dbReference type="PaxDb" id="4113-PGSC0003DMT400090010"/>
<dbReference type="HOGENOM" id="CLU_2431253_0_0_1"/>
<evidence type="ECO:0000313" key="2">
    <source>
        <dbReference type="EnsemblPlants" id="PGSC0003DMT400090010"/>
    </source>
</evidence>
<accession>M1DJE7</accession>
<dbReference type="Proteomes" id="UP000011115">
    <property type="component" value="Unassembled WGS sequence"/>
</dbReference>
<dbReference type="Gramene" id="PGSC0003DMT400090010">
    <property type="protein sequence ID" value="PGSC0003DMT400090010"/>
    <property type="gene ID" value="PGSC0003DMG400039581"/>
</dbReference>
<dbReference type="InParanoid" id="M1DJE7"/>
<evidence type="ECO:0000313" key="3">
    <source>
        <dbReference type="Proteomes" id="UP000011115"/>
    </source>
</evidence>